<evidence type="ECO:0000313" key="7">
    <source>
        <dbReference type="EMBL" id="GCL36600.1"/>
    </source>
</evidence>
<dbReference type="GO" id="GO:0051539">
    <property type="term" value="F:4 iron, 4 sulfur cluster binding"/>
    <property type="evidence" value="ECO:0007669"/>
    <property type="project" value="UniProtKB-KW"/>
</dbReference>
<dbReference type="InterPro" id="IPR007197">
    <property type="entry name" value="rSAM"/>
</dbReference>
<sequence length="198" mass="22143">MTQPLLVNIADWLPRSSANGPGHRMVIWVQGCPFRCVGCQNPDYLEFKLNQVVTVEQIWQKFQQLPDLAGISISGGEPFAQAVALADLARRVQSVGKTVLCWTGYQLERLQLNNIPGSQEFLNHIDLLIDGLFIQQQISNQPLRGSNNQTLHFLSGRIVEADVVNIPRQEWVLGSDTLTYTGFPVEYPQVDQGGVETR</sequence>
<dbReference type="InterPro" id="IPR034457">
    <property type="entry name" value="Organic_radical-activating"/>
</dbReference>
<dbReference type="SUPFAM" id="SSF102114">
    <property type="entry name" value="Radical SAM enzymes"/>
    <property type="match status" value="1"/>
</dbReference>
<protein>
    <submittedName>
        <fullName evidence="7">Anaerobic ribonucleoside-triphosphate reductase activating protein</fullName>
    </submittedName>
</protein>
<dbReference type="Gene3D" id="3.20.20.70">
    <property type="entry name" value="Aldolase class I"/>
    <property type="match status" value="1"/>
</dbReference>
<dbReference type="GO" id="GO:0043365">
    <property type="term" value="F:[formate-C-acetyltransferase]-activating enzyme activity"/>
    <property type="evidence" value="ECO:0007669"/>
    <property type="project" value="InterPro"/>
</dbReference>
<dbReference type="SFLD" id="SFLDG01066">
    <property type="entry name" value="organic_radical-activating_enz"/>
    <property type="match status" value="1"/>
</dbReference>
<organism evidence="7 8">
    <name type="scientific">Sphaerospermopsis reniformis</name>
    <dbReference type="NCBI Taxonomy" id="531300"/>
    <lineage>
        <taxon>Bacteria</taxon>
        <taxon>Bacillati</taxon>
        <taxon>Cyanobacteriota</taxon>
        <taxon>Cyanophyceae</taxon>
        <taxon>Nostocales</taxon>
        <taxon>Aphanizomenonaceae</taxon>
        <taxon>Sphaerospermopsis</taxon>
    </lineage>
</organism>
<keyword evidence="8" id="KW-1185">Reference proteome</keyword>
<dbReference type="Pfam" id="PF13353">
    <property type="entry name" value="Fer4_12"/>
    <property type="match status" value="1"/>
</dbReference>
<dbReference type="AlphaFoldDB" id="A0A479ZV20"/>
<comment type="cofactor">
    <cofactor evidence="1">
        <name>[4Fe-4S] cluster</name>
        <dbReference type="ChEBI" id="CHEBI:49883"/>
    </cofactor>
</comment>
<keyword evidence="4" id="KW-0479">Metal-binding</keyword>
<evidence type="ECO:0000256" key="3">
    <source>
        <dbReference type="ARBA" id="ARBA00022691"/>
    </source>
</evidence>
<evidence type="ECO:0000256" key="2">
    <source>
        <dbReference type="ARBA" id="ARBA00022485"/>
    </source>
</evidence>
<evidence type="ECO:0000256" key="1">
    <source>
        <dbReference type="ARBA" id="ARBA00001966"/>
    </source>
</evidence>
<dbReference type="Proteomes" id="UP000300142">
    <property type="component" value="Unassembled WGS sequence"/>
</dbReference>
<dbReference type="InterPro" id="IPR013785">
    <property type="entry name" value="Aldolase_TIM"/>
</dbReference>
<dbReference type="SFLD" id="SFLDS00029">
    <property type="entry name" value="Radical_SAM"/>
    <property type="match status" value="1"/>
</dbReference>
<dbReference type="GO" id="GO:0004748">
    <property type="term" value="F:ribonucleoside-diphosphate reductase activity, thioredoxin disulfide as acceptor"/>
    <property type="evidence" value="ECO:0007669"/>
    <property type="project" value="TreeGrafter"/>
</dbReference>
<dbReference type="InterPro" id="IPR012837">
    <property type="entry name" value="NrdG"/>
</dbReference>
<proteinExistence type="predicted"/>
<dbReference type="RefSeq" id="WP_137667074.1">
    <property type="nucleotide sequence ID" value="NZ_BJCE01000043.1"/>
</dbReference>
<keyword evidence="6" id="KW-0411">Iron-sulfur</keyword>
<evidence type="ECO:0000313" key="8">
    <source>
        <dbReference type="Proteomes" id="UP000300142"/>
    </source>
</evidence>
<reference evidence="8" key="1">
    <citation type="submission" date="2019-02" db="EMBL/GenBank/DDBJ databases">
        <title>Draft genome sequence of Sphaerospermopsis reniformis NIES-1949.</title>
        <authorList>
            <person name="Yamaguchi H."/>
            <person name="Suzuki S."/>
            <person name="Kawachi M."/>
        </authorList>
    </citation>
    <scope>NUCLEOTIDE SEQUENCE [LARGE SCALE GENOMIC DNA]</scope>
    <source>
        <strain evidence="8">NIES-1949</strain>
    </source>
</reference>
<dbReference type="EMBL" id="BJCE01000043">
    <property type="protein sequence ID" value="GCL36600.1"/>
    <property type="molecule type" value="Genomic_DNA"/>
</dbReference>
<keyword evidence="2" id="KW-0004">4Fe-4S</keyword>
<evidence type="ECO:0000256" key="6">
    <source>
        <dbReference type="ARBA" id="ARBA00023014"/>
    </source>
</evidence>
<dbReference type="InterPro" id="IPR058240">
    <property type="entry name" value="rSAM_sf"/>
</dbReference>
<name>A0A479ZV20_9CYAN</name>
<dbReference type="CDD" id="cd01335">
    <property type="entry name" value="Radical_SAM"/>
    <property type="match status" value="1"/>
</dbReference>
<dbReference type="PANTHER" id="PTHR30352">
    <property type="entry name" value="PYRUVATE FORMATE-LYASE-ACTIVATING ENZYME"/>
    <property type="match status" value="1"/>
</dbReference>
<dbReference type="SFLD" id="SFLDG01063">
    <property type="entry name" value="activating_enzymes__group_1"/>
    <property type="match status" value="1"/>
</dbReference>
<dbReference type="PANTHER" id="PTHR30352:SF2">
    <property type="entry name" value="ANAEROBIC RIBONUCLEOSIDE-TRIPHOSPHATE REDUCTASE-ACTIVATING PROTEIN"/>
    <property type="match status" value="1"/>
</dbReference>
<accession>A0A479ZV20</accession>
<dbReference type="GO" id="GO:0046872">
    <property type="term" value="F:metal ion binding"/>
    <property type="evidence" value="ECO:0007669"/>
    <property type="project" value="UniProtKB-KW"/>
</dbReference>
<gene>
    <name evidence="7" type="ORF">SR1949_17050</name>
</gene>
<comment type="caution">
    <text evidence="7">The sequence shown here is derived from an EMBL/GenBank/DDBJ whole genome shotgun (WGS) entry which is preliminary data.</text>
</comment>
<keyword evidence="3" id="KW-0949">S-adenosyl-L-methionine</keyword>
<evidence type="ECO:0000256" key="5">
    <source>
        <dbReference type="ARBA" id="ARBA00023004"/>
    </source>
</evidence>
<dbReference type="SFLD" id="SFLDF00299">
    <property type="entry name" value="anaerobic_ribonucleoside-triph"/>
    <property type="match status" value="1"/>
</dbReference>
<evidence type="ECO:0000256" key="4">
    <source>
        <dbReference type="ARBA" id="ARBA00022723"/>
    </source>
</evidence>
<keyword evidence="5" id="KW-0408">Iron</keyword>